<name>A0A420IJV2_9PEZI</name>
<dbReference type="InterPro" id="IPR041698">
    <property type="entry name" value="Methyltransf_25"/>
</dbReference>
<dbReference type="Gene3D" id="3.40.50.150">
    <property type="entry name" value="Vaccinia Virus protein VP39"/>
    <property type="match status" value="1"/>
</dbReference>
<protein>
    <submittedName>
        <fullName evidence="3">Putative sam binding domain-containing protein containing protein</fullName>
    </submittedName>
</protein>
<dbReference type="InterPro" id="IPR029063">
    <property type="entry name" value="SAM-dependent_MTases_sf"/>
</dbReference>
<organism evidence="3 4">
    <name type="scientific">Golovinomyces cichoracearum</name>
    <dbReference type="NCBI Taxonomy" id="62708"/>
    <lineage>
        <taxon>Eukaryota</taxon>
        <taxon>Fungi</taxon>
        <taxon>Dikarya</taxon>
        <taxon>Ascomycota</taxon>
        <taxon>Pezizomycotina</taxon>
        <taxon>Leotiomycetes</taxon>
        <taxon>Erysiphales</taxon>
        <taxon>Erysiphaceae</taxon>
        <taxon>Golovinomyces</taxon>
    </lineage>
</organism>
<dbReference type="OrthoDB" id="2013972at2759"/>
<sequence>MDSSGFMLHTYLSDHKNSNATKRAHQLRHSSCERKNSHDSAEVRQKAPSKNTIASGLQRSISLRSSGLSIRTRSTNCKKTVVQDRTTRPFIPKYGRRYLRDETLPYPLPTDIAELHRQILRTMLFCEVFNGPLCSPSFKTKPPLSVLEVACGTGYWSEMCHRHFYNQGHKSISFTGIDIAPVSISDETLDKSEMNWRFIQHDLRQLPLPFKDEEFCIVMIKDLSMVTPATDLEQLLMDEYLRILKPGGSLEIWDGDHSLRMLLPRPRVDGDNDGKMFFHVGPICKNPTGVYLLTQQTFFAAPKNPYLNDYNTWVSKALELRKLTSMPCTTILPLLFQESEILHEIDSRRLAIPLGKVRWETESTNGDPSKGKEKVSESDILSETETALRRTALMVVIQTIESLEPLLREASGKPEEEWDSWMENMLSDLLQGNGASWGECLEVGAWWAKKRSTKFFDIH</sequence>
<evidence type="ECO:0000256" key="1">
    <source>
        <dbReference type="SAM" id="MobiDB-lite"/>
    </source>
</evidence>
<feature type="region of interest" description="Disordered" evidence="1">
    <location>
        <begin position="17"/>
        <end position="56"/>
    </location>
</feature>
<dbReference type="AlphaFoldDB" id="A0A420IJV2"/>
<comment type="caution">
    <text evidence="3">The sequence shown here is derived from an EMBL/GenBank/DDBJ whole genome shotgun (WGS) entry which is preliminary data.</text>
</comment>
<feature type="compositionally biased region" description="Basic and acidic residues" evidence="1">
    <location>
        <begin position="30"/>
        <end position="45"/>
    </location>
</feature>
<dbReference type="SUPFAM" id="SSF53335">
    <property type="entry name" value="S-adenosyl-L-methionine-dependent methyltransferases"/>
    <property type="match status" value="1"/>
</dbReference>
<dbReference type="CDD" id="cd02440">
    <property type="entry name" value="AdoMet_MTases"/>
    <property type="match status" value="1"/>
</dbReference>
<evidence type="ECO:0000313" key="4">
    <source>
        <dbReference type="Proteomes" id="UP000285405"/>
    </source>
</evidence>
<proteinExistence type="predicted"/>
<dbReference type="Proteomes" id="UP000285405">
    <property type="component" value="Unassembled WGS sequence"/>
</dbReference>
<gene>
    <name evidence="3" type="ORF">GcC1_082020</name>
</gene>
<evidence type="ECO:0000313" key="3">
    <source>
        <dbReference type="EMBL" id="RKF74803.1"/>
    </source>
</evidence>
<reference evidence="3 4" key="1">
    <citation type="journal article" date="2018" name="BMC Genomics">
        <title>Comparative genome analyses reveal sequence features reflecting distinct modes of host-adaptation between dicot and monocot powdery mildew.</title>
        <authorList>
            <person name="Wu Y."/>
            <person name="Ma X."/>
            <person name="Pan Z."/>
            <person name="Kale S.D."/>
            <person name="Song Y."/>
            <person name="King H."/>
            <person name="Zhang Q."/>
            <person name="Presley C."/>
            <person name="Deng X."/>
            <person name="Wei C.I."/>
            <person name="Xiao S."/>
        </authorList>
    </citation>
    <scope>NUCLEOTIDE SEQUENCE [LARGE SCALE GENOMIC DNA]</scope>
    <source>
        <strain evidence="3">UCSC1</strain>
    </source>
</reference>
<evidence type="ECO:0000259" key="2">
    <source>
        <dbReference type="Pfam" id="PF13649"/>
    </source>
</evidence>
<feature type="domain" description="Methyltransferase" evidence="2">
    <location>
        <begin position="146"/>
        <end position="248"/>
    </location>
</feature>
<accession>A0A420IJV2</accession>
<dbReference type="EMBL" id="MCBR01008286">
    <property type="protein sequence ID" value="RKF74803.1"/>
    <property type="molecule type" value="Genomic_DNA"/>
</dbReference>
<dbReference type="Pfam" id="PF13649">
    <property type="entry name" value="Methyltransf_25"/>
    <property type="match status" value="1"/>
</dbReference>